<dbReference type="GO" id="GO:0003723">
    <property type="term" value="F:RNA binding"/>
    <property type="evidence" value="ECO:0007669"/>
    <property type="project" value="InterPro"/>
</dbReference>
<feature type="transmembrane region" description="Helical" evidence="1">
    <location>
        <begin position="20"/>
        <end position="39"/>
    </location>
</feature>
<evidence type="ECO:0000313" key="2">
    <source>
        <dbReference type="EMBL" id="KOO27597.1"/>
    </source>
</evidence>
<dbReference type="SUPFAM" id="SSF55120">
    <property type="entry name" value="Pseudouridine synthase"/>
    <property type="match status" value="1"/>
</dbReference>
<dbReference type="Pfam" id="PF07690">
    <property type="entry name" value="MFS_1"/>
    <property type="match status" value="1"/>
</dbReference>
<gene>
    <name evidence="2" type="ORF">Ctob_002619</name>
</gene>
<protein>
    <submittedName>
        <fullName evidence="2">Uncharacterized protein</fullName>
    </submittedName>
</protein>
<dbReference type="InterPro" id="IPR020103">
    <property type="entry name" value="PsdUridine_synth_cat_dom_sf"/>
</dbReference>
<dbReference type="GO" id="GO:0001522">
    <property type="term" value="P:pseudouridine synthesis"/>
    <property type="evidence" value="ECO:0007669"/>
    <property type="project" value="InterPro"/>
</dbReference>
<feature type="transmembrane region" description="Helical" evidence="1">
    <location>
        <begin position="119"/>
        <end position="138"/>
    </location>
</feature>
<dbReference type="Gene3D" id="1.20.1250.20">
    <property type="entry name" value="MFS general substrate transporter like domains"/>
    <property type="match status" value="1"/>
</dbReference>
<sequence length="633" mass="65381">MNALSPFFGSVLDSRRNASLGIYAGAAVQTGGACCLLASDRLLSAGQSSLAIALFAIGIGAVRIGTVATTASVYALVSSYGSRYPGALGMLAACLGTANAIGGSASFLCTALVTDDKTLYFVVVGSFTTGWLWALLFIPRRFLVLRRTVSLYSYASLGQLVAQMLSAPPSGYLADAFGTVPPCFASLLVASVVCFTLPWMSDVVAVFVLLPFIGAISQIFSLADMALIVRTLPSARTRIRDMGAVPAMQALGQAIATVYSGVMLTAVGAVVGAVGAGDSRVRYQRLGYVWSFVPMGGVAVIGALLLLPLRKVDAAVHDELEHANTMISVVSAQGSTVTTVADLAAAGASRTSSMSRRRTFCRAHSYLSAEGSVIGTRKYGYEHRRCEGDEDMNVDNSIELVFCVPSSFVRPSASVVQQQSAAADAAAATMQAAASVTPLEGRGCCPICGVKLVDANGDADVDAAAHAAGSPNAPVVLLRVEEQIAFVIKPAGKTAVGDYVGTLQSALRVLLPPTTPPAVGSDAGPLESPMPVTRLEASTTGVTLIARSRRALDELEALASRSELTHCFLALVYGQGKTQLTCVGVHAAAPAVAFEVPVPLRLLASSWVSLEAAAQARAAEREGAPTSSITSST</sequence>
<dbReference type="SUPFAM" id="SSF103473">
    <property type="entry name" value="MFS general substrate transporter"/>
    <property type="match status" value="1"/>
</dbReference>
<name>A0A0M0JMR2_9EUKA</name>
<organism evidence="2 3">
    <name type="scientific">Chrysochromulina tobinii</name>
    <dbReference type="NCBI Taxonomy" id="1460289"/>
    <lineage>
        <taxon>Eukaryota</taxon>
        <taxon>Haptista</taxon>
        <taxon>Haptophyta</taxon>
        <taxon>Prymnesiophyceae</taxon>
        <taxon>Prymnesiales</taxon>
        <taxon>Chrysochromulinaceae</taxon>
        <taxon>Chrysochromulina</taxon>
    </lineage>
</organism>
<feature type="transmembrane region" description="Helical" evidence="1">
    <location>
        <begin position="172"/>
        <end position="198"/>
    </location>
</feature>
<dbReference type="Gene3D" id="3.30.2350.10">
    <property type="entry name" value="Pseudouridine synthase"/>
    <property type="match status" value="1"/>
</dbReference>
<accession>A0A0M0JMR2</accession>
<dbReference type="InterPro" id="IPR036259">
    <property type="entry name" value="MFS_trans_sf"/>
</dbReference>
<dbReference type="GO" id="GO:0009982">
    <property type="term" value="F:pseudouridine synthase activity"/>
    <property type="evidence" value="ECO:0007669"/>
    <property type="project" value="InterPro"/>
</dbReference>
<keyword evidence="3" id="KW-1185">Reference proteome</keyword>
<proteinExistence type="predicted"/>
<feature type="transmembrane region" description="Helical" evidence="1">
    <location>
        <begin position="204"/>
        <end position="229"/>
    </location>
</feature>
<dbReference type="AlphaFoldDB" id="A0A0M0JMR2"/>
<feature type="transmembrane region" description="Helical" evidence="1">
    <location>
        <begin position="51"/>
        <end position="76"/>
    </location>
</feature>
<dbReference type="OrthoDB" id="418747at2759"/>
<feature type="transmembrane region" description="Helical" evidence="1">
    <location>
        <begin position="250"/>
        <end position="276"/>
    </location>
</feature>
<dbReference type="Proteomes" id="UP000037460">
    <property type="component" value="Unassembled WGS sequence"/>
</dbReference>
<evidence type="ECO:0000313" key="3">
    <source>
        <dbReference type="Proteomes" id="UP000037460"/>
    </source>
</evidence>
<comment type="caution">
    <text evidence="2">The sequence shown here is derived from an EMBL/GenBank/DDBJ whole genome shotgun (WGS) entry which is preliminary data.</text>
</comment>
<dbReference type="GO" id="GO:0022857">
    <property type="term" value="F:transmembrane transporter activity"/>
    <property type="evidence" value="ECO:0007669"/>
    <property type="project" value="InterPro"/>
</dbReference>
<feature type="transmembrane region" description="Helical" evidence="1">
    <location>
        <begin position="288"/>
        <end position="307"/>
    </location>
</feature>
<reference evidence="3" key="1">
    <citation type="journal article" date="2015" name="PLoS Genet.">
        <title>Genome Sequence and Transcriptome Analyses of Chrysochromulina tobin: Metabolic Tools for Enhanced Algal Fitness in the Prominent Order Prymnesiales (Haptophyceae).</title>
        <authorList>
            <person name="Hovde B.T."/>
            <person name="Deodato C.R."/>
            <person name="Hunsperger H.M."/>
            <person name="Ryken S.A."/>
            <person name="Yost W."/>
            <person name="Jha R.K."/>
            <person name="Patterson J."/>
            <person name="Monnat R.J. Jr."/>
            <person name="Barlow S.B."/>
            <person name="Starkenburg S.R."/>
            <person name="Cattolico R.A."/>
        </authorList>
    </citation>
    <scope>NUCLEOTIDE SEQUENCE</scope>
    <source>
        <strain evidence="3">CCMP291</strain>
    </source>
</reference>
<evidence type="ECO:0000256" key="1">
    <source>
        <dbReference type="SAM" id="Phobius"/>
    </source>
</evidence>
<keyword evidence="1" id="KW-1133">Transmembrane helix</keyword>
<keyword evidence="1" id="KW-0812">Transmembrane</keyword>
<dbReference type="EMBL" id="JWZX01002696">
    <property type="protein sequence ID" value="KOO27597.1"/>
    <property type="molecule type" value="Genomic_DNA"/>
</dbReference>
<dbReference type="InterPro" id="IPR011701">
    <property type="entry name" value="MFS"/>
</dbReference>
<feature type="transmembrane region" description="Helical" evidence="1">
    <location>
        <begin position="88"/>
        <end position="113"/>
    </location>
</feature>
<keyword evidence="1" id="KW-0472">Membrane</keyword>